<dbReference type="PROSITE" id="PS01094">
    <property type="entry name" value="UPF0076"/>
    <property type="match status" value="1"/>
</dbReference>
<evidence type="ECO:0000313" key="3">
    <source>
        <dbReference type="EMBL" id="JAS80536.1"/>
    </source>
</evidence>
<dbReference type="InterPro" id="IPR006175">
    <property type="entry name" value="YjgF/YER057c/UK114"/>
</dbReference>
<dbReference type="InterPro" id="IPR035959">
    <property type="entry name" value="RutC-like_sf"/>
</dbReference>
<evidence type="ECO:0000313" key="4">
    <source>
        <dbReference type="EMBL" id="JAS81734.1"/>
    </source>
</evidence>
<dbReference type="GO" id="GO:0019239">
    <property type="term" value="F:deaminase activity"/>
    <property type="evidence" value="ECO:0007669"/>
    <property type="project" value="TreeGrafter"/>
</dbReference>
<evidence type="ECO:0000313" key="2">
    <source>
        <dbReference type="EMBL" id="JAS76226.1"/>
    </source>
</evidence>
<dbReference type="NCBIfam" id="TIGR00004">
    <property type="entry name" value="Rid family detoxifying hydrolase"/>
    <property type="match status" value="1"/>
</dbReference>
<protein>
    <recommendedName>
        <fullName evidence="5">Translation initiation inhibitor</fullName>
    </recommendedName>
</protein>
<dbReference type="EMBL" id="GECU01031480">
    <property type="protein sequence ID" value="JAS76226.1"/>
    <property type="molecule type" value="Transcribed_RNA"/>
</dbReference>
<organism evidence="4">
    <name type="scientific">Homalodisca liturata</name>
    <dbReference type="NCBI Taxonomy" id="320908"/>
    <lineage>
        <taxon>Eukaryota</taxon>
        <taxon>Metazoa</taxon>
        <taxon>Ecdysozoa</taxon>
        <taxon>Arthropoda</taxon>
        <taxon>Hexapoda</taxon>
        <taxon>Insecta</taxon>
        <taxon>Pterygota</taxon>
        <taxon>Neoptera</taxon>
        <taxon>Paraneoptera</taxon>
        <taxon>Hemiptera</taxon>
        <taxon>Auchenorrhyncha</taxon>
        <taxon>Membracoidea</taxon>
        <taxon>Cicadellidae</taxon>
        <taxon>Cicadellinae</taxon>
        <taxon>Proconiini</taxon>
        <taxon>Homalodisca</taxon>
    </lineage>
</organism>
<dbReference type="PANTHER" id="PTHR11803:SF39">
    <property type="entry name" value="2-IMINOBUTANOATE_2-IMINOPROPANOATE DEAMINASE"/>
    <property type="match status" value="1"/>
</dbReference>
<dbReference type="InterPro" id="IPR006056">
    <property type="entry name" value="RidA"/>
</dbReference>
<dbReference type="CDD" id="cd00448">
    <property type="entry name" value="YjgF_YER057c_UK114_family"/>
    <property type="match status" value="1"/>
</dbReference>
<evidence type="ECO:0000256" key="1">
    <source>
        <dbReference type="ARBA" id="ARBA00010552"/>
    </source>
</evidence>
<name>A0A1B6I4A4_9HEMI</name>
<dbReference type="FunFam" id="3.30.1330.40:FF:000001">
    <property type="entry name" value="L-PSP family endoribonuclease"/>
    <property type="match status" value="1"/>
</dbReference>
<dbReference type="GO" id="GO:0005829">
    <property type="term" value="C:cytosol"/>
    <property type="evidence" value="ECO:0007669"/>
    <property type="project" value="TreeGrafter"/>
</dbReference>
<dbReference type="GO" id="GO:0005739">
    <property type="term" value="C:mitochondrion"/>
    <property type="evidence" value="ECO:0007669"/>
    <property type="project" value="TreeGrafter"/>
</dbReference>
<dbReference type="InterPro" id="IPR019897">
    <property type="entry name" value="RidA_CS"/>
</dbReference>
<accession>A0A1B6I4A4</accession>
<sequence>ECEIFLCAPPVHSSLVGFQIFSVRMSGVIRRVIFSKLAPMVVGSPYNQAVQAGQTVYVSGVLGLNCETMKLVEGGAVKEAEQALQNLGHILTAADSDYSKVVKNTVFLDNIEDFAAVNEVYKKYFKEPFPARSCFQVAKLPLGAKVEIETIALSGTVTDVKS</sequence>
<dbReference type="SUPFAM" id="SSF55298">
    <property type="entry name" value="YjgF-like"/>
    <property type="match status" value="1"/>
</dbReference>
<proteinExistence type="inferred from homology"/>
<dbReference type="EMBL" id="GECU01025972">
    <property type="protein sequence ID" value="JAS81734.1"/>
    <property type="molecule type" value="Transcribed_RNA"/>
</dbReference>
<dbReference type="AlphaFoldDB" id="A0A1B6I4A4"/>
<evidence type="ECO:0008006" key="5">
    <source>
        <dbReference type="Google" id="ProtNLM"/>
    </source>
</evidence>
<dbReference type="Pfam" id="PF01042">
    <property type="entry name" value="Ribonuc_L-PSP"/>
    <property type="match status" value="1"/>
</dbReference>
<comment type="similarity">
    <text evidence="1">Belongs to the RutC family.</text>
</comment>
<dbReference type="PANTHER" id="PTHR11803">
    <property type="entry name" value="2-IMINOBUTANOATE/2-IMINOPROPANOATE DEAMINASE RIDA"/>
    <property type="match status" value="1"/>
</dbReference>
<dbReference type="Gene3D" id="3.30.1330.40">
    <property type="entry name" value="RutC-like"/>
    <property type="match status" value="1"/>
</dbReference>
<reference evidence="4" key="1">
    <citation type="submission" date="2015-11" db="EMBL/GenBank/DDBJ databases">
        <title>De novo transcriptome assembly of four potential Pierce s Disease insect vectors from Arizona vineyards.</title>
        <authorList>
            <person name="Tassone E.E."/>
        </authorList>
    </citation>
    <scope>NUCLEOTIDE SEQUENCE</scope>
</reference>
<gene>
    <name evidence="2" type="ORF">g.26586</name>
    <name evidence="4" type="ORF">g.26587</name>
    <name evidence="3" type="ORF">g.26588</name>
</gene>
<feature type="non-terminal residue" evidence="4">
    <location>
        <position position="1"/>
    </location>
</feature>
<dbReference type="EMBL" id="GECU01027170">
    <property type="protein sequence ID" value="JAS80536.1"/>
    <property type="molecule type" value="Transcribed_RNA"/>
</dbReference>